<reference evidence="1" key="1">
    <citation type="journal article" date="2020" name="Cell">
        <title>Large-Scale Comparative Analyses of Tick Genomes Elucidate Their Genetic Diversity and Vector Capacities.</title>
        <authorList>
            <consortium name="Tick Genome and Microbiome Consortium (TIGMIC)"/>
            <person name="Jia N."/>
            <person name="Wang J."/>
            <person name="Shi W."/>
            <person name="Du L."/>
            <person name="Sun Y."/>
            <person name="Zhan W."/>
            <person name="Jiang J.F."/>
            <person name="Wang Q."/>
            <person name="Zhang B."/>
            <person name="Ji P."/>
            <person name="Bell-Sakyi L."/>
            <person name="Cui X.M."/>
            <person name="Yuan T.T."/>
            <person name="Jiang B.G."/>
            <person name="Yang W.F."/>
            <person name="Lam T.T."/>
            <person name="Chang Q.C."/>
            <person name="Ding S.J."/>
            <person name="Wang X.J."/>
            <person name="Zhu J.G."/>
            <person name="Ruan X.D."/>
            <person name="Zhao L."/>
            <person name="Wei J.T."/>
            <person name="Ye R.Z."/>
            <person name="Que T.C."/>
            <person name="Du C.H."/>
            <person name="Zhou Y.H."/>
            <person name="Cheng J.X."/>
            <person name="Dai P.F."/>
            <person name="Guo W.B."/>
            <person name="Han X.H."/>
            <person name="Huang E.J."/>
            <person name="Li L.F."/>
            <person name="Wei W."/>
            <person name="Gao Y.C."/>
            <person name="Liu J.Z."/>
            <person name="Shao H.Z."/>
            <person name="Wang X."/>
            <person name="Wang C.C."/>
            <person name="Yang T.C."/>
            <person name="Huo Q.B."/>
            <person name="Li W."/>
            <person name="Chen H.Y."/>
            <person name="Chen S.E."/>
            <person name="Zhou L.G."/>
            <person name="Ni X.B."/>
            <person name="Tian J.H."/>
            <person name="Sheng Y."/>
            <person name="Liu T."/>
            <person name="Pan Y.S."/>
            <person name="Xia L.Y."/>
            <person name="Li J."/>
            <person name="Zhao F."/>
            <person name="Cao W.C."/>
        </authorList>
    </citation>
    <scope>NUCLEOTIDE SEQUENCE</scope>
    <source>
        <strain evidence="1">Rsan-2018</strain>
    </source>
</reference>
<gene>
    <name evidence="1" type="ORF">HPB52_004416</name>
</gene>
<dbReference type="AlphaFoldDB" id="A0A9D4QGH0"/>
<organism evidence="1 2">
    <name type="scientific">Rhipicephalus sanguineus</name>
    <name type="common">Brown dog tick</name>
    <name type="synonym">Ixodes sanguineus</name>
    <dbReference type="NCBI Taxonomy" id="34632"/>
    <lineage>
        <taxon>Eukaryota</taxon>
        <taxon>Metazoa</taxon>
        <taxon>Ecdysozoa</taxon>
        <taxon>Arthropoda</taxon>
        <taxon>Chelicerata</taxon>
        <taxon>Arachnida</taxon>
        <taxon>Acari</taxon>
        <taxon>Parasitiformes</taxon>
        <taxon>Ixodida</taxon>
        <taxon>Ixodoidea</taxon>
        <taxon>Ixodidae</taxon>
        <taxon>Rhipicephalinae</taxon>
        <taxon>Rhipicephalus</taxon>
        <taxon>Rhipicephalus</taxon>
    </lineage>
</organism>
<dbReference type="Proteomes" id="UP000821837">
    <property type="component" value="Chromosome 1"/>
</dbReference>
<dbReference type="EMBL" id="JABSTV010001245">
    <property type="protein sequence ID" value="KAH7982407.1"/>
    <property type="molecule type" value="Genomic_DNA"/>
</dbReference>
<sequence length="178" mass="20007">MSVNSRTYEEIVKYLEEQYNPQVNETAASFSFFMRKQQDDESIQEYIAGFPTLAKNCNYGDEGGENANRQRARVGGWRRSTGLGSSIVSRKDTLTLLSMCSPKKQVCSPRLHYGGLSLTRRHDRFLNSLGQRANASPGRRTCACCCTTTSSGFPHWLREALQARFLVALLPPPVSMSW</sequence>
<proteinExistence type="predicted"/>
<dbReference type="VEuPathDB" id="VectorBase:RSAN_056208"/>
<accession>A0A9D4QGH0</accession>
<protein>
    <recommendedName>
        <fullName evidence="3">Retrotransposon gag domain-containing protein</fullName>
    </recommendedName>
</protein>
<evidence type="ECO:0008006" key="3">
    <source>
        <dbReference type="Google" id="ProtNLM"/>
    </source>
</evidence>
<name>A0A9D4QGH0_RHISA</name>
<keyword evidence="2" id="KW-1185">Reference proteome</keyword>
<evidence type="ECO:0000313" key="1">
    <source>
        <dbReference type="EMBL" id="KAH7982407.1"/>
    </source>
</evidence>
<comment type="caution">
    <text evidence="1">The sequence shown here is derived from an EMBL/GenBank/DDBJ whole genome shotgun (WGS) entry which is preliminary data.</text>
</comment>
<reference evidence="1" key="2">
    <citation type="submission" date="2021-09" db="EMBL/GenBank/DDBJ databases">
        <authorList>
            <person name="Jia N."/>
            <person name="Wang J."/>
            <person name="Shi W."/>
            <person name="Du L."/>
            <person name="Sun Y."/>
            <person name="Zhan W."/>
            <person name="Jiang J."/>
            <person name="Wang Q."/>
            <person name="Zhang B."/>
            <person name="Ji P."/>
            <person name="Sakyi L.B."/>
            <person name="Cui X."/>
            <person name="Yuan T."/>
            <person name="Jiang B."/>
            <person name="Yang W."/>
            <person name="Lam T.T.-Y."/>
            <person name="Chang Q."/>
            <person name="Ding S."/>
            <person name="Wang X."/>
            <person name="Zhu J."/>
            <person name="Ruan X."/>
            <person name="Zhao L."/>
            <person name="Wei J."/>
            <person name="Que T."/>
            <person name="Du C."/>
            <person name="Cheng J."/>
            <person name="Dai P."/>
            <person name="Han X."/>
            <person name="Huang E."/>
            <person name="Gao Y."/>
            <person name="Liu J."/>
            <person name="Shao H."/>
            <person name="Ye R."/>
            <person name="Li L."/>
            <person name="Wei W."/>
            <person name="Wang X."/>
            <person name="Wang C."/>
            <person name="Huo Q."/>
            <person name="Li W."/>
            <person name="Guo W."/>
            <person name="Chen H."/>
            <person name="Chen S."/>
            <person name="Zhou L."/>
            <person name="Zhou L."/>
            <person name="Ni X."/>
            <person name="Tian J."/>
            <person name="Zhou Y."/>
            <person name="Sheng Y."/>
            <person name="Liu T."/>
            <person name="Pan Y."/>
            <person name="Xia L."/>
            <person name="Li J."/>
            <person name="Zhao F."/>
            <person name="Cao W."/>
        </authorList>
    </citation>
    <scope>NUCLEOTIDE SEQUENCE</scope>
    <source>
        <strain evidence="1">Rsan-2018</strain>
        <tissue evidence="1">Larvae</tissue>
    </source>
</reference>
<evidence type="ECO:0000313" key="2">
    <source>
        <dbReference type="Proteomes" id="UP000821837"/>
    </source>
</evidence>